<sequence>MKITLKKENGTSETQDVASLIITLSNGETIEISDESQQRPSHLSEGITVWGGSMPKEGASIDDLRASTRSLGIYPLAANLIHLFPLSK</sequence>
<dbReference type="Proteomes" id="UP000319715">
    <property type="component" value="Unassembled WGS sequence"/>
</dbReference>
<comment type="caution">
    <text evidence="1">The sequence shown here is derived from an EMBL/GenBank/DDBJ whole genome shotgun (WGS) entry which is preliminary data.</text>
</comment>
<evidence type="ECO:0000313" key="1">
    <source>
        <dbReference type="EMBL" id="TQC75639.1"/>
    </source>
</evidence>
<proteinExistence type="predicted"/>
<dbReference type="RefSeq" id="WP_104187669.1">
    <property type="nucleotide sequence ID" value="NZ_CP074351.1"/>
</dbReference>
<gene>
    <name evidence="1" type="ORF">FK492_06900</name>
</gene>
<protein>
    <submittedName>
        <fullName evidence="1">Uncharacterized protein</fullName>
    </submittedName>
</protein>
<keyword evidence="2" id="KW-1185">Reference proteome</keyword>
<accession>A0ABY2ZZI2</accession>
<dbReference type="EMBL" id="VICF01000002">
    <property type="protein sequence ID" value="TQC75639.1"/>
    <property type="molecule type" value="Genomic_DNA"/>
</dbReference>
<name>A0ABY2ZZI2_9GAMM</name>
<organism evidence="1 2">
    <name type="scientific">Pantoea dispersa</name>
    <dbReference type="NCBI Taxonomy" id="59814"/>
    <lineage>
        <taxon>Bacteria</taxon>
        <taxon>Pseudomonadati</taxon>
        <taxon>Pseudomonadota</taxon>
        <taxon>Gammaproteobacteria</taxon>
        <taxon>Enterobacterales</taxon>
        <taxon>Erwiniaceae</taxon>
        <taxon>Pantoea</taxon>
    </lineage>
</organism>
<dbReference type="GeneID" id="67453726"/>
<evidence type="ECO:0000313" key="2">
    <source>
        <dbReference type="Proteomes" id="UP000319715"/>
    </source>
</evidence>
<reference evidence="1 2" key="1">
    <citation type="submission" date="2019-06" db="EMBL/GenBank/DDBJ databases">
        <title>Pantoea dispersa Assembly.</title>
        <authorList>
            <person name="Wang J."/>
        </authorList>
    </citation>
    <scope>NUCLEOTIDE SEQUENCE [LARGE SCALE GENOMIC DNA]</scope>
    <source>
        <strain evidence="2">bio</strain>
    </source>
</reference>